<evidence type="ECO:0000256" key="7">
    <source>
        <dbReference type="RuleBase" id="RU364038"/>
    </source>
</evidence>
<feature type="signal peptide" evidence="7">
    <location>
        <begin position="1"/>
        <end position="31"/>
    </location>
</feature>
<evidence type="ECO:0000256" key="2">
    <source>
        <dbReference type="ARBA" id="ARBA00009813"/>
    </source>
</evidence>
<sequence>MVTKANEVSCPVKKSLLLGVLLGCLSVVSNAQDLPINTDRLNALKITVSKVEKTPIEGIYAAVTNQGLLYVSADGNYLFAGNLFDIRSNAPVNLTDQGMAELRQQQLKNVEDQMVVYKADNEKYHVTIFTDPTCPYCKKLHKAMPEYLAEGITVRYLAFPRGGMRTKGAYQLRQIWCSDDPRQTFNAIEQHENVDVDVDCDAPVAEHYQLGQVIGVTGTPAIILPNGQMIPGYQTAAQLADLLKQQSQSAMQYAE</sequence>
<feature type="chain" id="PRO_5018819829" description="Thiol:disulfide interchange protein" evidence="7">
    <location>
        <begin position="32"/>
        <end position="255"/>
    </location>
</feature>
<gene>
    <name evidence="10" type="ORF">CWI84_05850</name>
</gene>
<dbReference type="PANTHER" id="PTHR35272:SF3">
    <property type="entry name" value="THIOL:DISULFIDE INTERCHANGE PROTEIN DSBC"/>
    <property type="match status" value="1"/>
</dbReference>
<dbReference type="PROSITE" id="PS00194">
    <property type="entry name" value="THIOREDOXIN_1"/>
    <property type="match status" value="1"/>
</dbReference>
<evidence type="ECO:0000313" key="10">
    <source>
        <dbReference type="EMBL" id="RUO80580.1"/>
    </source>
</evidence>
<evidence type="ECO:0000259" key="9">
    <source>
        <dbReference type="Pfam" id="PF13098"/>
    </source>
</evidence>
<dbReference type="EMBL" id="PIQH01000004">
    <property type="protein sequence ID" value="RUO80580.1"/>
    <property type="molecule type" value="Genomic_DNA"/>
</dbReference>
<dbReference type="GO" id="GO:0016853">
    <property type="term" value="F:isomerase activity"/>
    <property type="evidence" value="ECO:0007669"/>
    <property type="project" value="UniProtKB-KW"/>
</dbReference>
<comment type="caution">
    <text evidence="10">The sequence shown here is derived from an EMBL/GenBank/DDBJ whole genome shotgun (WGS) entry which is preliminary data.</text>
</comment>
<evidence type="ECO:0000256" key="3">
    <source>
        <dbReference type="ARBA" id="ARBA00022729"/>
    </source>
</evidence>
<evidence type="ECO:0000256" key="1">
    <source>
        <dbReference type="ARBA" id="ARBA00004418"/>
    </source>
</evidence>
<dbReference type="GO" id="GO:0042597">
    <property type="term" value="C:periplasmic space"/>
    <property type="evidence" value="ECO:0007669"/>
    <property type="project" value="UniProtKB-SubCell"/>
</dbReference>
<evidence type="ECO:0000259" key="8">
    <source>
        <dbReference type="Pfam" id="PF10411"/>
    </source>
</evidence>
<evidence type="ECO:0000256" key="4">
    <source>
        <dbReference type="ARBA" id="ARBA00022764"/>
    </source>
</evidence>
<dbReference type="NCBIfam" id="NF008129">
    <property type="entry name" value="PRK10877.1"/>
    <property type="match status" value="1"/>
</dbReference>
<keyword evidence="3 7" id="KW-0732">Signal</keyword>
<dbReference type="InterPro" id="IPR051470">
    <property type="entry name" value="Thiol:disulfide_interchange"/>
</dbReference>
<dbReference type="Gene3D" id="3.40.30.10">
    <property type="entry name" value="Glutaredoxin"/>
    <property type="match status" value="1"/>
</dbReference>
<dbReference type="PANTHER" id="PTHR35272">
    <property type="entry name" value="THIOL:DISULFIDE INTERCHANGE PROTEIN DSBC-RELATED"/>
    <property type="match status" value="1"/>
</dbReference>
<dbReference type="InterPro" id="IPR012336">
    <property type="entry name" value="Thioredoxin-like_fold"/>
</dbReference>
<keyword evidence="10" id="KW-0413">Isomerase</keyword>
<dbReference type="InterPro" id="IPR036249">
    <property type="entry name" value="Thioredoxin-like_sf"/>
</dbReference>
<keyword evidence="11" id="KW-1185">Reference proteome</keyword>
<dbReference type="InterPro" id="IPR018950">
    <property type="entry name" value="DiS-bond_isomerase_DsbC/G_N"/>
</dbReference>
<dbReference type="CDD" id="cd03020">
    <property type="entry name" value="DsbA_DsbC_DsbG"/>
    <property type="match status" value="1"/>
</dbReference>
<comment type="similarity">
    <text evidence="2 7">Belongs to the thioredoxin family. DsbC subfamily.</text>
</comment>
<dbReference type="AlphaFoldDB" id="A0A432ZRP8"/>
<proteinExistence type="inferred from homology"/>
<comment type="subcellular location">
    <subcellularLocation>
        <location evidence="1 7">Periplasm</location>
    </subcellularLocation>
</comment>
<organism evidence="10 11">
    <name type="scientific">Idiomarina tyrosinivorans</name>
    <dbReference type="NCBI Taxonomy" id="1445662"/>
    <lineage>
        <taxon>Bacteria</taxon>
        <taxon>Pseudomonadati</taxon>
        <taxon>Pseudomonadota</taxon>
        <taxon>Gammaproteobacteria</taxon>
        <taxon>Alteromonadales</taxon>
        <taxon>Idiomarinaceae</taxon>
        <taxon>Idiomarina</taxon>
    </lineage>
</organism>
<evidence type="ECO:0000313" key="11">
    <source>
        <dbReference type="Proteomes" id="UP000287996"/>
    </source>
</evidence>
<keyword evidence="5" id="KW-1015">Disulfide bond</keyword>
<keyword evidence="6 7" id="KW-0676">Redox-active center</keyword>
<dbReference type="Pfam" id="PF10411">
    <property type="entry name" value="DsbC_N"/>
    <property type="match status" value="1"/>
</dbReference>
<reference evidence="10 11" key="1">
    <citation type="journal article" date="2011" name="Front. Microbiol.">
        <title>Genomic signatures of strain selection and enhancement in Bacillus atrophaeus var. globigii, a historical biowarfare simulant.</title>
        <authorList>
            <person name="Gibbons H.S."/>
            <person name="Broomall S.M."/>
            <person name="McNew L.A."/>
            <person name="Daligault H."/>
            <person name="Chapman C."/>
            <person name="Bruce D."/>
            <person name="Karavis M."/>
            <person name="Krepps M."/>
            <person name="McGregor P.A."/>
            <person name="Hong C."/>
            <person name="Park K.H."/>
            <person name="Akmal A."/>
            <person name="Feldman A."/>
            <person name="Lin J.S."/>
            <person name="Chang W.E."/>
            <person name="Higgs B.W."/>
            <person name="Demirev P."/>
            <person name="Lindquist J."/>
            <person name="Liem A."/>
            <person name="Fochler E."/>
            <person name="Read T.D."/>
            <person name="Tapia R."/>
            <person name="Johnson S."/>
            <person name="Bishop-Lilly K.A."/>
            <person name="Detter C."/>
            <person name="Han C."/>
            <person name="Sozhamannan S."/>
            <person name="Rosenzweig C.N."/>
            <person name="Skowronski E.W."/>
        </authorList>
    </citation>
    <scope>NUCLEOTIDE SEQUENCE [LARGE SCALE GENOMIC DNA]</scope>
    <source>
        <strain evidence="10 11">CC-PW-9</strain>
    </source>
</reference>
<accession>A0A432ZRP8</accession>
<dbReference type="InterPro" id="IPR009094">
    <property type="entry name" value="DiS-bond_isomerase_DsbC/G_N_sf"/>
</dbReference>
<dbReference type="Pfam" id="PF13098">
    <property type="entry name" value="Thioredoxin_2"/>
    <property type="match status" value="1"/>
</dbReference>
<keyword evidence="4 7" id="KW-0574">Periplasm</keyword>
<comment type="function">
    <text evidence="7">Required for disulfide bond formation in some periplasmic proteins. Acts by transferring its disulfide bond to other proteins and is reduced in the process.</text>
</comment>
<dbReference type="InterPro" id="IPR033954">
    <property type="entry name" value="DiS-bond_Isoase_DsbC/G"/>
</dbReference>
<name>A0A432ZRP8_9GAMM</name>
<protein>
    <recommendedName>
        <fullName evidence="7">Thiol:disulfide interchange protein</fullName>
    </recommendedName>
</protein>
<evidence type="ECO:0000256" key="5">
    <source>
        <dbReference type="ARBA" id="ARBA00023157"/>
    </source>
</evidence>
<evidence type="ECO:0000256" key="6">
    <source>
        <dbReference type="ARBA" id="ARBA00023284"/>
    </source>
</evidence>
<dbReference type="SUPFAM" id="SSF52833">
    <property type="entry name" value="Thioredoxin-like"/>
    <property type="match status" value="1"/>
</dbReference>
<dbReference type="InterPro" id="IPR017937">
    <property type="entry name" value="Thioredoxin_CS"/>
</dbReference>
<dbReference type="Proteomes" id="UP000287996">
    <property type="component" value="Unassembled WGS sequence"/>
</dbReference>
<dbReference type="SUPFAM" id="SSF54423">
    <property type="entry name" value="DsbC/DsbG N-terminal domain-like"/>
    <property type="match status" value="1"/>
</dbReference>
<feature type="domain" description="Disulphide bond isomerase DsbC/G N-terminal" evidence="8">
    <location>
        <begin position="44"/>
        <end position="95"/>
    </location>
</feature>
<feature type="domain" description="Thioredoxin-like fold" evidence="9">
    <location>
        <begin position="119"/>
        <end position="243"/>
    </location>
</feature>
<dbReference type="Gene3D" id="3.10.450.70">
    <property type="entry name" value="Disulphide bond isomerase, DsbC/G, N-terminal"/>
    <property type="match status" value="1"/>
</dbReference>